<name>A0A1I7S337_BURXY</name>
<proteinExistence type="predicted"/>
<dbReference type="WBParaSite" id="BXY_0741700.1">
    <property type="protein sequence ID" value="BXY_0741700.1"/>
    <property type="gene ID" value="BXY_0741700"/>
</dbReference>
<evidence type="ECO:0000313" key="2">
    <source>
        <dbReference type="WBParaSite" id="BXY_0741700.1"/>
    </source>
</evidence>
<accession>A0A1I7S337</accession>
<dbReference type="Proteomes" id="UP000095284">
    <property type="component" value="Unplaced"/>
</dbReference>
<dbReference type="AlphaFoldDB" id="A0A1I7S337"/>
<sequence length="68" mass="7613">MEWTIINNGIGDVNIGLPNTTDVEERGSPSFLNIISSCHPLQEQQFAPKSFKEDCNYGIIRAMFVHTS</sequence>
<reference evidence="2" key="1">
    <citation type="submission" date="2016-11" db="UniProtKB">
        <authorList>
            <consortium name="WormBaseParasite"/>
        </authorList>
    </citation>
    <scope>IDENTIFICATION</scope>
</reference>
<organism evidence="1 2">
    <name type="scientific">Bursaphelenchus xylophilus</name>
    <name type="common">Pinewood nematode worm</name>
    <name type="synonym">Aphelenchoides xylophilus</name>
    <dbReference type="NCBI Taxonomy" id="6326"/>
    <lineage>
        <taxon>Eukaryota</taxon>
        <taxon>Metazoa</taxon>
        <taxon>Ecdysozoa</taxon>
        <taxon>Nematoda</taxon>
        <taxon>Chromadorea</taxon>
        <taxon>Rhabditida</taxon>
        <taxon>Tylenchina</taxon>
        <taxon>Tylenchomorpha</taxon>
        <taxon>Aphelenchoidea</taxon>
        <taxon>Aphelenchoididae</taxon>
        <taxon>Bursaphelenchus</taxon>
    </lineage>
</organism>
<evidence type="ECO:0000313" key="1">
    <source>
        <dbReference type="Proteomes" id="UP000095284"/>
    </source>
</evidence>
<protein>
    <submittedName>
        <fullName evidence="2">Ovule protein</fullName>
    </submittedName>
</protein>